<dbReference type="Proteomes" id="UP001419268">
    <property type="component" value="Unassembled WGS sequence"/>
</dbReference>
<dbReference type="AlphaFoldDB" id="A0AAP0PEN7"/>
<organism evidence="2 3">
    <name type="scientific">Stephania cephalantha</name>
    <dbReference type="NCBI Taxonomy" id="152367"/>
    <lineage>
        <taxon>Eukaryota</taxon>
        <taxon>Viridiplantae</taxon>
        <taxon>Streptophyta</taxon>
        <taxon>Embryophyta</taxon>
        <taxon>Tracheophyta</taxon>
        <taxon>Spermatophyta</taxon>
        <taxon>Magnoliopsida</taxon>
        <taxon>Ranunculales</taxon>
        <taxon>Menispermaceae</taxon>
        <taxon>Menispermoideae</taxon>
        <taxon>Cissampelideae</taxon>
        <taxon>Stephania</taxon>
    </lineage>
</organism>
<name>A0AAP0PEN7_9MAGN</name>
<evidence type="ECO:0000313" key="3">
    <source>
        <dbReference type="Proteomes" id="UP001419268"/>
    </source>
</evidence>
<dbReference type="EMBL" id="JBBNAG010000004">
    <property type="protein sequence ID" value="KAK9140139.1"/>
    <property type="molecule type" value="Genomic_DNA"/>
</dbReference>
<proteinExistence type="predicted"/>
<sequence length="182" mass="19569">MKLSSATRPRLCTQSNIRMTSPGEINFTSIASLRFRRNRARATAPFTASQPPLSPPCTLRRRAPLAGRLRRPSRRALLGSPAAAGWSTRIASRAARAAAAARAATTPSFLVGRRPSAPRPSSGACRSRPPWPPYPAARPPPPRPAVVALRDHRHPALRPVAAPYRATSGRGTTVRSPLLALR</sequence>
<evidence type="ECO:0000256" key="1">
    <source>
        <dbReference type="SAM" id="MobiDB-lite"/>
    </source>
</evidence>
<protein>
    <submittedName>
        <fullName evidence="2">Uncharacterized protein</fullName>
    </submittedName>
</protein>
<feature type="compositionally biased region" description="Pro residues" evidence="1">
    <location>
        <begin position="129"/>
        <end position="144"/>
    </location>
</feature>
<comment type="caution">
    <text evidence="2">The sequence shown here is derived from an EMBL/GenBank/DDBJ whole genome shotgun (WGS) entry which is preliminary data.</text>
</comment>
<reference evidence="2 3" key="1">
    <citation type="submission" date="2024-01" db="EMBL/GenBank/DDBJ databases">
        <title>Genome assemblies of Stephania.</title>
        <authorList>
            <person name="Yang L."/>
        </authorList>
    </citation>
    <scope>NUCLEOTIDE SEQUENCE [LARGE SCALE GENOMIC DNA]</scope>
    <source>
        <strain evidence="2">JXDWG</strain>
        <tissue evidence="2">Leaf</tissue>
    </source>
</reference>
<evidence type="ECO:0000313" key="2">
    <source>
        <dbReference type="EMBL" id="KAK9140139.1"/>
    </source>
</evidence>
<feature type="region of interest" description="Disordered" evidence="1">
    <location>
        <begin position="158"/>
        <end position="182"/>
    </location>
</feature>
<feature type="region of interest" description="Disordered" evidence="1">
    <location>
        <begin position="110"/>
        <end position="146"/>
    </location>
</feature>
<accession>A0AAP0PEN7</accession>
<gene>
    <name evidence="2" type="ORF">Scep_009820</name>
</gene>
<keyword evidence="3" id="KW-1185">Reference proteome</keyword>